<dbReference type="EMBL" id="FNEO01000001">
    <property type="protein sequence ID" value="SDI69594.1"/>
    <property type="molecule type" value="Genomic_DNA"/>
</dbReference>
<reference evidence="8 10" key="3">
    <citation type="submission" date="2016-10" db="EMBL/GenBank/DDBJ databases">
        <authorList>
            <person name="Varghese N."/>
            <person name="Submissions S."/>
        </authorList>
    </citation>
    <scope>NUCLEOTIDE SEQUENCE [LARGE SCALE GENOMIC DNA]</scope>
    <source>
        <strain evidence="8 10">Gm-149</strain>
    </source>
</reference>
<evidence type="ECO:0000256" key="1">
    <source>
        <dbReference type="ARBA" id="ARBA00005187"/>
    </source>
</evidence>
<comment type="catalytic activity">
    <reaction evidence="3">
        <text>L-aspartate + L-glutamine + ATP + H2O = L-asparagine + L-glutamate + AMP + diphosphate + H(+)</text>
        <dbReference type="Rhea" id="RHEA:12228"/>
        <dbReference type="ChEBI" id="CHEBI:15377"/>
        <dbReference type="ChEBI" id="CHEBI:15378"/>
        <dbReference type="ChEBI" id="CHEBI:29985"/>
        <dbReference type="ChEBI" id="CHEBI:29991"/>
        <dbReference type="ChEBI" id="CHEBI:30616"/>
        <dbReference type="ChEBI" id="CHEBI:33019"/>
        <dbReference type="ChEBI" id="CHEBI:58048"/>
        <dbReference type="ChEBI" id="CHEBI:58359"/>
        <dbReference type="ChEBI" id="CHEBI:456215"/>
        <dbReference type="EC" id="6.3.5.4"/>
    </reaction>
</comment>
<evidence type="ECO:0000256" key="2">
    <source>
        <dbReference type="ARBA" id="ARBA00012737"/>
    </source>
</evidence>
<dbReference type="Gene3D" id="3.60.20.10">
    <property type="entry name" value="Glutamine Phosphoribosylpyrophosphate, subunit 1, domain 1"/>
    <property type="match status" value="1"/>
</dbReference>
<dbReference type="Pfam" id="PF13537">
    <property type="entry name" value="GATase_7"/>
    <property type="match status" value="1"/>
</dbReference>
<reference evidence="9" key="1">
    <citation type="submission" date="2016-03" db="EMBL/GenBank/DDBJ databases">
        <title>Draft genome sequence of Paenibacillus glacialis DSM 22343.</title>
        <authorList>
            <person name="Shin S.-K."/>
            <person name="Yi H."/>
        </authorList>
    </citation>
    <scope>NUCLEOTIDE SEQUENCE [LARGE SCALE GENOMIC DNA]</scope>
    <source>
        <strain evidence="9">NBRC 105008</strain>
    </source>
</reference>
<dbReference type="GO" id="GO:0006529">
    <property type="term" value="P:asparagine biosynthetic process"/>
    <property type="evidence" value="ECO:0007669"/>
    <property type="project" value="InterPro"/>
</dbReference>
<dbReference type="OrthoDB" id="9763290at2"/>
<comment type="pathway">
    <text evidence="1">Amino-acid biosynthesis; L-asparagine biosynthesis; L-asparagine from L-aspartate (L-Gln route): step 1/1.</text>
</comment>
<evidence type="ECO:0000313" key="7">
    <source>
        <dbReference type="EMBL" id="OCB71383.1"/>
    </source>
</evidence>
<dbReference type="Pfam" id="PF00733">
    <property type="entry name" value="Asn_synthase"/>
    <property type="match status" value="1"/>
</dbReference>
<organism evidence="7 9">
    <name type="scientific">Flavobacterium glycines</name>
    <dbReference type="NCBI Taxonomy" id="551990"/>
    <lineage>
        <taxon>Bacteria</taxon>
        <taxon>Pseudomonadati</taxon>
        <taxon>Bacteroidota</taxon>
        <taxon>Flavobacteriia</taxon>
        <taxon>Flavobacteriales</taxon>
        <taxon>Flavobacteriaceae</taxon>
        <taxon>Flavobacterium</taxon>
    </lineage>
</organism>
<dbReference type="InterPro" id="IPR001962">
    <property type="entry name" value="Asn_synthase"/>
</dbReference>
<evidence type="ECO:0000313" key="9">
    <source>
        <dbReference type="Proteomes" id="UP000093226"/>
    </source>
</evidence>
<dbReference type="EMBL" id="LVEO01000018">
    <property type="protein sequence ID" value="OCB71383.1"/>
    <property type="molecule type" value="Genomic_DNA"/>
</dbReference>
<dbReference type="PANTHER" id="PTHR43284">
    <property type="entry name" value="ASPARAGINE SYNTHETASE (GLUTAMINE-HYDROLYZING)"/>
    <property type="match status" value="1"/>
</dbReference>
<dbReference type="InterPro" id="IPR051786">
    <property type="entry name" value="ASN_synthetase/amidase"/>
</dbReference>
<feature type="domain" description="Glutamine amidotransferase type-2" evidence="5">
    <location>
        <begin position="1"/>
        <end position="197"/>
    </location>
</feature>
<gene>
    <name evidence="7" type="ORF">FBGL_09060</name>
    <name evidence="6" type="ORF">FGL01_11400</name>
    <name evidence="8" type="ORF">SAMN05192550_0565</name>
</gene>
<sequence length="601" mass="69862">MKGFFGILNLNNGNFQEVTNKYLNTKSLKNGNTSLLTDQILLEDFAQPISKNNKFPDLQYVGWCRLDNIEELQLQLQLSDDVKEKEVIVAAYQKWGKDCVKHFIGDFSFAIWDEMKKSLFLAKDQMGIRPLFYMEEDELLYFGTTIPSIKAALLKKPALNENYIAKELRNYPQEVEDTFFKNIKRLKPAHSIVISPGEKIEEIRYWELNTVDLSYCKNNEDYYALLRKTLETAIKSRIRGKKNVGCQLSGGMDSSAIAVLLSRLMDKKQLHTYSFVLDETTRAYSDNGIDEQGTQEEIINYANLIRENHHPITGFHYKDVFEEIHKHNEVMGGVANSDCIWQDSLYKIAAEQNQIEVIFSGFPGDEGISQNGNNYFYDYLNDFNIKGLFQFLLDFRRGAILKTVHYYKAKKVKTTAFDFSEIQEKRNLLNPKSSFYKELKDISFAFNPSFKNWQKQQICRAHTSLRTESEGAYANQYNIETVYPLADIRLLEIMYSLPTELFKPKPYSRALFRNLAIGILPEKVRLQPKRSGAKTLAFADYWIFTKAEELKIYNIKNHTGLMISEEEYLQKEAENELMKMKRLNNLKEMDYLISLNLPDIS</sequence>
<dbReference type="SUPFAM" id="SSF52402">
    <property type="entry name" value="Adenine nucleotide alpha hydrolases-like"/>
    <property type="match status" value="1"/>
</dbReference>
<dbReference type="Proteomes" id="UP000093226">
    <property type="component" value="Unassembled WGS sequence"/>
</dbReference>
<protein>
    <recommendedName>
        <fullName evidence="2">asparagine synthase (glutamine-hydrolyzing)</fullName>
        <ecNumber evidence="2">6.3.5.4</ecNumber>
    </recommendedName>
</protein>
<evidence type="ECO:0000256" key="3">
    <source>
        <dbReference type="ARBA" id="ARBA00048741"/>
    </source>
</evidence>
<dbReference type="GO" id="GO:0004066">
    <property type="term" value="F:asparagine synthase (glutamine-hydrolyzing) activity"/>
    <property type="evidence" value="ECO:0007669"/>
    <property type="project" value="UniProtKB-EC"/>
</dbReference>
<dbReference type="PROSITE" id="PS51278">
    <property type="entry name" value="GATASE_TYPE_2"/>
    <property type="match status" value="1"/>
</dbReference>
<reference evidence="7" key="2">
    <citation type="submission" date="2016-03" db="EMBL/GenBank/DDBJ databases">
        <authorList>
            <person name="Ploux O."/>
        </authorList>
    </citation>
    <scope>NUCLEOTIDE SEQUENCE</scope>
    <source>
        <strain evidence="7">NBRC 105008</strain>
    </source>
</reference>
<evidence type="ECO:0000256" key="4">
    <source>
        <dbReference type="SAM" id="Coils"/>
    </source>
</evidence>
<evidence type="ECO:0000313" key="8">
    <source>
        <dbReference type="EMBL" id="SDI69594.1"/>
    </source>
</evidence>
<dbReference type="EMBL" id="BJVF01000001">
    <property type="protein sequence ID" value="GEL10401.1"/>
    <property type="molecule type" value="Genomic_DNA"/>
</dbReference>
<dbReference type="InterPro" id="IPR017932">
    <property type="entry name" value="GATase_2_dom"/>
</dbReference>
<dbReference type="AlphaFoldDB" id="A0A1B9DNY8"/>
<dbReference type="Proteomes" id="UP000182367">
    <property type="component" value="Unassembled WGS sequence"/>
</dbReference>
<comment type="caution">
    <text evidence="7">The sequence shown here is derived from an EMBL/GenBank/DDBJ whole genome shotgun (WGS) entry which is preliminary data.</text>
</comment>
<dbReference type="SUPFAM" id="SSF56235">
    <property type="entry name" value="N-terminal nucleophile aminohydrolases (Ntn hydrolases)"/>
    <property type="match status" value="1"/>
</dbReference>
<dbReference type="PANTHER" id="PTHR43284:SF1">
    <property type="entry name" value="ASPARAGINE SYNTHETASE"/>
    <property type="match status" value="1"/>
</dbReference>
<evidence type="ECO:0000313" key="11">
    <source>
        <dbReference type="Proteomes" id="UP000321579"/>
    </source>
</evidence>
<dbReference type="Proteomes" id="UP000321579">
    <property type="component" value="Unassembled WGS sequence"/>
</dbReference>
<evidence type="ECO:0000313" key="6">
    <source>
        <dbReference type="EMBL" id="GEL10401.1"/>
    </source>
</evidence>
<reference evidence="6 11" key="4">
    <citation type="submission" date="2019-07" db="EMBL/GenBank/DDBJ databases">
        <title>Whole genome shotgun sequence of Flavobacterium glycines NBRC 105008.</title>
        <authorList>
            <person name="Hosoyama A."/>
            <person name="Uohara A."/>
            <person name="Ohji S."/>
            <person name="Ichikawa N."/>
        </authorList>
    </citation>
    <scope>NUCLEOTIDE SEQUENCE [LARGE SCALE GENOMIC DNA]</scope>
    <source>
        <strain evidence="6 11">NBRC 105008</strain>
    </source>
</reference>
<name>A0A1B9DNY8_9FLAO</name>
<dbReference type="InterPro" id="IPR029055">
    <property type="entry name" value="Ntn_hydrolases_N"/>
</dbReference>
<feature type="coiled-coil region" evidence="4">
    <location>
        <begin position="563"/>
        <end position="590"/>
    </location>
</feature>
<keyword evidence="10" id="KW-1185">Reference proteome</keyword>
<evidence type="ECO:0000259" key="5">
    <source>
        <dbReference type="PROSITE" id="PS51278"/>
    </source>
</evidence>
<accession>A0A1B9DNY8</accession>
<dbReference type="RefSeq" id="WP_066327912.1">
    <property type="nucleotide sequence ID" value="NZ_BJVF01000001.1"/>
</dbReference>
<keyword evidence="4" id="KW-0175">Coiled coil</keyword>
<dbReference type="EC" id="6.3.5.4" evidence="2"/>
<evidence type="ECO:0000313" key="10">
    <source>
        <dbReference type="Proteomes" id="UP000182367"/>
    </source>
</evidence>
<proteinExistence type="predicted"/>
<dbReference type="InterPro" id="IPR014729">
    <property type="entry name" value="Rossmann-like_a/b/a_fold"/>
</dbReference>
<dbReference type="STRING" id="551990.SAMN05192550_0565"/>
<dbReference type="Gene3D" id="3.40.50.620">
    <property type="entry name" value="HUPs"/>
    <property type="match status" value="1"/>
</dbReference>